<name>A0ACB5U5Q4_AMBMO</name>
<proteinExistence type="predicted"/>
<dbReference type="EMBL" id="BSXS01012150">
    <property type="protein sequence ID" value="GMF01867.1"/>
    <property type="molecule type" value="Genomic_DNA"/>
</dbReference>
<dbReference type="Proteomes" id="UP001165064">
    <property type="component" value="Unassembled WGS sequence"/>
</dbReference>
<evidence type="ECO:0000313" key="2">
    <source>
        <dbReference type="Proteomes" id="UP001165064"/>
    </source>
</evidence>
<evidence type="ECO:0000313" key="1">
    <source>
        <dbReference type="EMBL" id="GMF01867.1"/>
    </source>
</evidence>
<sequence length="83" mass="8738">MVVMSLWIWKRMPLVVSEVVDLVEVEASAVVEVETKAVVPGSVVASALPAPSVTIVVGMVISQETVPREDQIHNATDAVGLGT</sequence>
<gene>
    <name evidence="1" type="ORF">Amon02_001131700</name>
</gene>
<accession>A0ACB5U5Q4</accession>
<organism evidence="1 2">
    <name type="scientific">Ambrosiozyma monospora</name>
    <name type="common">Yeast</name>
    <name type="synonym">Endomycopsis monosporus</name>
    <dbReference type="NCBI Taxonomy" id="43982"/>
    <lineage>
        <taxon>Eukaryota</taxon>
        <taxon>Fungi</taxon>
        <taxon>Dikarya</taxon>
        <taxon>Ascomycota</taxon>
        <taxon>Saccharomycotina</taxon>
        <taxon>Pichiomycetes</taxon>
        <taxon>Pichiales</taxon>
        <taxon>Pichiaceae</taxon>
        <taxon>Ambrosiozyma</taxon>
    </lineage>
</organism>
<reference evidence="1" key="1">
    <citation type="submission" date="2023-04" db="EMBL/GenBank/DDBJ databases">
        <title>Ambrosiozyma monospora NBRC 10751.</title>
        <authorList>
            <person name="Ichikawa N."/>
            <person name="Sato H."/>
            <person name="Tonouchi N."/>
        </authorList>
    </citation>
    <scope>NUCLEOTIDE SEQUENCE</scope>
    <source>
        <strain evidence="1">NBRC 10751</strain>
    </source>
</reference>
<protein>
    <submittedName>
        <fullName evidence="1">Unnamed protein product</fullName>
    </submittedName>
</protein>
<keyword evidence="2" id="KW-1185">Reference proteome</keyword>
<comment type="caution">
    <text evidence="1">The sequence shown here is derived from an EMBL/GenBank/DDBJ whole genome shotgun (WGS) entry which is preliminary data.</text>
</comment>